<gene>
    <name evidence="1" type="ORF">EJF14_30012</name>
</gene>
<evidence type="ECO:0000313" key="1">
    <source>
        <dbReference type="EMBL" id="QFZ27058.1"/>
    </source>
</evidence>
<dbReference type="Proteomes" id="UP000326582">
    <property type="component" value="Chromosome 3"/>
</dbReference>
<proteinExistence type="predicted"/>
<sequence length="511" mass="58122">MEIFPLLYRSEVDTFLCLVLVEPISVSFSSVNFFFFFCFFLPPSFLLRLSYTAISGQRKMFPAPSRLVVLLLAPLFFLYHLLSRIFWSGLNARNVFTLPLNFAINFSPVFIWLLIFKNAGLIPKSIRPTIHVALAFRVDRFMFSISESPIGCLLTIFLSVGTAYLIYLRWYRGESSYQKLSSTSSASSLSDDLELSSFDQDLEDLPKSSRVQNVAPGSFQDHPRLGNLEFFRPMSSGDVSANATAINKKISNHLRSSHNYRPYNCWLWAPPALLALSWVILNVDHFFATPLSTAKDIVSWFSYVIGHFCVPLFTAIWLYVFHAPGALRLFSIALGAQNIAGVLTHLVFPNAPPWFIELNGEHGHADYDTPGYAAGLIRAPFGTGTHMVTKGFHASPIVFGALPSLHSAMAVMCFFFVCYYSRWTISKLALFSFVALQWWATIYLNHHWRLDLYAGLLYSIVSFTVVYRWLMSKVDEKFIEARLNYDFENGSTMGMRVFRNTNLQNFFDPLS</sequence>
<accession>A0ACD0WID6</accession>
<name>A0ACD0WID6_CLALS</name>
<organism evidence="1 2">
    <name type="scientific">Clavispora lusitaniae</name>
    <name type="common">Candida lusitaniae</name>
    <dbReference type="NCBI Taxonomy" id="36911"/>
    <lineage>
        <taxon>Eukaryota</taxon>
        <taxon>Fungi</taxon>
        <taxon>Dikarya</taxon>
        <taxon>Ascomycota</taxon>
        <taxon>Saccharomycotina</taxon>
        <taxon>Pichiomycetes</taxon>
        <taxon>Metschnikowiaceae</taxon>
        <taxon>Clavispora</taxon>
    </lineage>
</organism>
<keyword evidence="2" id="KW-1185">Reference proteome</keyword>
<evidence type="ECO:0000313" key="2">
    <source>
        <dbReference type="Proteomes" id="UP000326582"/>
    </source>
</evidence>
<protein>
    <submittedName>
        <fullName evidence="1">Inositolphosphotransferase</fullName>
    </submittedName>
</protein>
<reference evidence="2" key="1">
    <citation type="journal article" date="2019" name="MBio">
        <title>Comparative genomics for the elucidation of multidrug resistance (MDR) in Candida lusitaniae.</title>
        <authorList>
            <person name="Kannan A."/>
            <person name="Asner S.A."/>
            <person name="Trachsel E."/>
            <person name="Kelly S."/>
            <person name="Parker J."/>
            <person name="Sanglard D."/>
        </authorList>
    </citation>
    <scope>NUCLEOTIDE SEQUENCE [LARGE SCALE GENOMIC DNA]</scope>
    <source>
        <strain evidence="2">P1</strain>
    </source>
</reference>
<dbReference type="EMBL" id="CP038486">
    <property type="protein sequence ID" value="QFZ27058.1"/>
    <property type="molecule type" value="Genomic_DNA"/>
</dbReference>